<dbReference type="InterPro" id="IPR052400">
    <property type="entry name" value="Zn2-C6_fungal_TF"/>
</dbReference>
<evidence type="ECO:0000256" key="2">
    <source>
        <dbReference type="SAM" id="Phobius"/>
    </source>
</evidence>
<protein>
    <recommendedName>
        <fullName evidence="3">Zn(2)-C6 fungal-type domain-containing protein</fullName>
    </recommendedName>
</protein>
<evidence type="ECO:0000259" key="3">
    <source>
        <dbReference type="PROSITE" id="PS50048"/>
    </source>
</evidence>
<dbReference type="AlphaFoldDB" id="A0A9P4XEM1"/>
<dbReference type="Gene3D" id="4.10.240.10">
    <property type="entry name" value="Zn(2)-C6 fungal-type DNA-binding domain"/>
    <property type="match status" value="1"/>
</dbReference>
<dbReference type="Proteomes" id="UP000801864">
    <property type="component" value="Unassembled WGS sequence"/>
</dbReference>
<keyword evidence="2" id="KW-0812">Transmembrane</keyword>
<evidence type="ECO:0000256" key="1">
    <source>
        <dbReference type="ARBA" id="ARBA00023242"/>
    </source>
</evidence>
<dbReference type="InterPro" id="IPR001138">
    <property type="entry name" value="Zn2Cys6_DnaBD"/>
</dbReference>
<organism evidence="4 5">
    <name type="scientific">Trichoderma lentiforme</name>
    <dbReference type="NCBI Taxonomy" id="1567552"/>
    <lineage>
        <taxon>Eukaryota</taxon>
        <taxon>Fungi</taxon>
        <taxon>Dikarya</taxon>
        <taxon>Ascomycota</taxon>
        <taxon>Pezizomycotina</taxon>
        <taxon>Sordariomycetes</taxon>
        <taxon>Hypocreomycetidae</taxon>
        <taxon>Hypocreales</taxon>
        <taxon>Hypocreaceae</taxon>
        <taxon>Trichoderma</taxon>
    </lineage>
</organism>
<keyword evidence="2" id="KW-1133">Transmembrane helix</keyword>
<dbReference type="Pfam" id="PF00172">
    <property type="entry name" value="Zn_clus"/>
    <property type="match status" value="1"/>
</dbReference>
<name>A0A9P4XEM1_9HYPO</name>
<dbReference type="PANTHER" id="PTHR47657">
    <property type="entry name" value="STEROL REGULATORY ELEMENT-BINDING PROTEIN ECM22"/>
    <property type="match status" value="1"/>
</dbReference>
<dbReference type="EMBL" id="QLNT01000011">
    <property type="protein sequence ID" value="KAF3070312.1"/>
    <property type="molecule type" value="Genomic_DNA"/>
</dbReference>
<proteinExistence type="predicted"/>
<sequence>MLEVHLNAMETVKTVIRRSHVKSRNGCQTCKRKRVKCDEFWPICRRCVFTGSECEYYRSPVTQVTDAFDTLWWPTHIEKSCIQWKETGKPPFPTLKIATSLGWHNMPLADLRYLYQTALAVSVLDLSGTSDMCLLLGEFRTMFQLATAFDFVAHMLAAASAERLAIQAKSHEASVDAYRYHTLALKGLRQAMQSFSRSNADAILATALGCSYQMPDCRSLMAIVDCISQTAYQMRTRSKESVFCGLFEHDHRYSAGETEMTPARHQLDRPEENKNRHVFARELFDEGIKAINRLTTCLQNNPNIAAVTRQLRDVLTLAHERHQMDIPAKEQYRLIYPFTAWFTKNSAASFIDLSNRDPLLFLFLAHMYAVVITLAVALPEIDYPFFASMRVKGILEINKKMEKESWFTCVACHAFHSFDQMMRFPLRAVKIYQLLGPHKKDNGYKDTYFPASI</sequence>
<keyword evidence="5" id="KW-1185">Reference proteome</keyword>
<feature type="domain" description="Zn(2)-C6 fungal-type" evidence="3">
    <location>
        <begin position="26"/>
        <end position="56"/>
    </location>
</feature>
<dbReference type="InterPro" id="IPR036864">
    <property type="entry name" value="Zn2-C6_fun-type_DNA-bd_sf"/>
</dbReference>
<gene>
    <name evidence="4" type="ORF">CFAM422_006650</name>
</gene>
<dbReference type="PROSITE" id="PS00463">
    <property type="entry name" value="ZN2_CY6_FUNGAL_1"/>
    <property type="match status" value="1"/>
</dbReference>
<feature type="transmembrane region" description="Helical" evidence="2">
    <location>
        <begin position="359"/>
        <end position="379"/>
    </location>
</feature>
<dbReference type="GO" id="GO:0008270">
    <property type="term" value="F:zinc ion binding"/>
    <property type="evidence" value="ECO:0007669"/>
    <property type="project" value="InterPro"/>
</dbReference>
<dbReference type="Pfam" id="PF11951">
    <property type="entry name" value="Fungal_trans_2"/>
    <property type="match status" value="1"/>
</dbReference>
<accession>A0A9P4XEM1</accession>
<evidence type="ECO:0000313" key="4">
    <source>
        <dbReference type="EMBL" id="KAF3070312.1"/>
    </source>
</evidence>
<reference evidence="4 5" key="1">
    <citation type="submission" date="2018-06" db="EMBL/GenBank/DDBJ databases">
        <title>Genome analysis of cellulolytic fungus Trichoderma lentiforme CFAM-422.</title>
        <authorList>
            <person name="Steindorff A.S."/>
            <person name="Formighieri E.F."/>
            <person name="Midorikawa G.E.O."/>
            <person name="Tamietti M.S."/>
            <person name="Ramos E.Z."/>
            <person name="Silva A.S."/>
            <person name="Bon E.P.S."/>
            <person name="Mendes T.D."/>
            <person name="Damaso M.C.T."/>
            <person name="Favaro L.C.L."/>
        </authorList>
    </citation>
    <scope>NUCLEOTIDE SEQUENCE [LARGE SCALE GENOMIC DNA]</scope>
    <source>
        <strain evidence="4 5">CFAM-422</strain>
    </source>
</reference>
<dbReference type="CDD" id="cd00067">
    <property type="entry name" value="GAL4"/>
    <property type="match status" value="1"/>
</dbReference>
<keyword evidence="1" id="KW-0539">Nucleus</keyword>
<dbReference type="SMART" id="SM00066">
    <property type="entry name" value="GAL4"/>
    <property type="match status" value="1"/>
</dbReference>
<evidence type="ECO:0000313" key="5">
    <source>
        <dbReference type="Proteomes" id="UP000801864"/>
    </source>
</evidence>
<dbReference type="InterPro" id="IPR021858">
    <property type="entry name" value="Fun_TF"/>
</dbReference>
<dbReference type="PANTHER" id="PTHR47657:SF12">
    <property type="entry name" value="ZN(II)2CYS6 TRANSCRIPTION FACTOR (EUROFUNG)"/>
    <property type="match status" value="1"/>
</dbReference>
<dbReference type="GO" id="GO:0000981">
    <property type="term" value="F:DNA-binding transcription factor activity, RNA polymerase II-specific"/>
    <property type="evidence" value="ECO:0007669"/>
    <property type="project" value="InterPro"/>
</dbReference>
<dbReference type="PROSITE" id="PS50048">
    <property type="entry name" value="ZN2_CY6_FUNGAL_2"/>
    <property type="match status" value="1"/>
</dbReference>
<dbReference type="SUPFAM" id="SSF57701">
    <property type="entry name" value="Zn2/Cys6 DNA-binding domain"/>
    <property type="match status" value="1"/>
</dbReference>
<comment type="caution">
    <text evidence="4">The sequence shown here is derived from an EMBL/GenBank/DDBJ whole genome shotgun (WGS) entry which is preliminary data.</text>
</comment>
<keyword evidence="2" id="KW-0472">Membrane</keyword>